<comment type="subunit">
    <text evidence="2 9 11">Homotetramer.</text>
</comment>
<dbReference type="NCBIfam" id="TIGR02630">
    <property type="entry name" value="xylose_isom_A"/>
    <property type="match status" value="1"/>
</dbReference>
<dbReference type="GO" id="GO:0042732">
    <property type="term" value="P:D-xylose metabolic process"/>
    <property type="evidence" value="ECO:0007669"/>
    <property type="project" value="UniProtKB-UniRule"/>
</dbReference>
<dbReference type="InterPro" id="IPR036237">
    <property type="entry name" value="Xyl_isomerase-like_sf"/>
</dbReference>
<feature type="binding site" evidence="9">
    <location>
        <position position="280"/>
    </location>
    <ligand>
        <name>Mg(2+)</name>
        <dbReference type="ChEBI" id="CHEBI:18420"/>
        <label>1</label>
    </ligand>
</feature>
<feature type="active site" evidence="9">
    <location>
        <position position="116"/>
    </location>
</feature>
<keyword evidence="13" id="KW-1185">Reference proteome</keyword>
<dbReference type="PROSITE" id="PS51415">
    <property type="entry name" value="XYLOSE_ISOMERASE"/>
    <property type="match status" value="1"/>
</dbReference>
<evidence type="ECO:0000256" key="1">
    <source>
        <dbReference type="ARBA" id="ARBA00005765"/>
    </source>
</evidence>
<comment type="similarity">
    <text evidence="1 9 10">Belongs to the xylose isomerase family.</text>
</comment>
<evidence type="ECO:0000256" key="5">
    <source>
        <dbReference type="ARBA" id="ARBA00022723"/>
    </source>
</evidence>
<dbReference type="PANTHER" id="PTHR48408">
    <property type="match status" value="1"/>
</dbReference>
<reference evidence="12 13" key="1">
    <citation type="submission" date="2018-08" db="EMBL/GenBank/DDBJ databases">
        <title>Fibrisoma montanum sp. nov., isolated from Danxia mountain soil.</title>
        <authorList>
            <person name="Huang Y."/>
        </authorList>
    </citation>
    <scope>NUCLEOTIDE SEQUENCE [LARGE SCALE GENOMIC DNA]</scope>
    <source>
        <strain evidence="12 13">HYT19</strain>
    </source>
</reference>
<dbReference type="PRINTS" id="PR00688">
    <property type="entry name" value="XYLOSISMRASE"/>
</dbReference>
<dbReference type="Gene3D" id="3.20.20.150">
    <property type="entry name" value="Divalent-metal-dependent TIM barrel enzymes"/>
    <property type="match status" value="1"/>
</dbReference>
<dbReference type="RefSeq" id="WP_119666138.1">
    <property type="nucleotide sequence ID" value="NZ_QXED01000001.1"/>
</dbReference>
<evidence type="ECO:0000256" key="7">
    <source>
        <dbReference type="ARBA" id="ARBA00023277"/>
    </source>
</evidence>
<keyword evidence="7 9" id="KW-0119">Carbohydrate metabolism</keyword>
<protein>
    <recommendedName>
        <fullName evidence="3 9">Xylose isomerase</fullName>
        <ecNumber evidence="3 9">5.3.1.5</ecNumber>
    </recommendedName>
</protein>
<feature type="binding site" evidence="9">
    <location>
        <position position="319"/>
    </location>
    <ligand>
        <name>Mg(2+)</name>
        <dbReference type="ChEBI" id="CHEBI:18420"/>
        <label>2</label>
    </ligand>
</feature>
<feature type="binding site" evidence="9">
    <location>
        <position position="283"/>
    </location>
    <ligand>
        <name>Mg(2+)</name>
        <dbReference type="ChEBI" id="CHEBI:18420"/>
        <label>2</label>
    </ligand>
</feature>
<organism evidence="12 13">
    <name type="scientific">Fibrisoma montanum</name>
    <dbReference type="NCBI Taxonomy" id="2305895"/>
    <lineage>
        <taxon>Bacteria</taxon>
        <taxon>Pseudomonadati</taxon>
        <taxon>Bacteroidota</taxon>
        <taxon>Cytophagia</taxon>
        <taxon>Cytophagales</taxon>
        <taxon>Spirosomataceae</taxon>
        <taxon>Fibrisoma</taxon>
    </lineage>
</organism>
<evidence type="ECO:0000256" key="2">
    <source>
        <dbReference type="ARBA" id="ARBA00011881"/>
    </source>
</evidence>
<dbReference type="InterPro" id="IPR001998">
    <property type="entry name" value="Xylose_isomerase"/>
</dbReference>
<keyword evidence="4 9" id="KW-0859">Xylose metabolism</keyword>
<dbReference type="GO" id="GO:0000287">
    <property type="term" value="F:magnesium ion binding"/>
    <property type="evidence" value="ECO:0007669"/>
    <property type="project" value="UniProtKB-UniRule"/>
</dbReference>
<evidence type="ECO:0000313" key="12">
    <source>
        <dbReference type="EMBL" id="RIV27287.1"/>
    </source>
</evidence>
<sequence>MSEIKLTLGDTAYFPFVDKPIAFEGRDSDNPLAFKVYDPNRLILGRPMKDLFRFAVAYWHSFCGTGNDPFGPGTKHFPWDALAANDPLAAAHHKMDAAFEFITKMGIEFYCFHDVDVAPEGRSNAEFEANFRAIVDYAKQKQAASGVKLLWGTANLFSHERYMNGAATNPDFHVLAHGGWQVKNAIDATIELGGSGYTFWGGREGYMSLLNTNMKRETEHLGRFLQMARDYARQQGFKGAFYIEPKPMEPSKHQYDFDAATVVGFLNRHGLQDDFELNIETNHATLANHTFAHELQVAADAGMLGSIDANRGDYQNGWDTDQFPMDLYELTEAMLVILEAGGLKSGGVNFDAKTRRNSTDLEDLFIAHIGGMDAFARAAIVAEAILEKSPYRKLRSERYASYDSGEGARFERGELTLADLRQYALEQGEPRQISGKQELFEAIINQYI</sequence>
<gene>
    <name evidence="9 12" type="primary">xylA</name>
    <name evidence="12" type="ORF">DYU11_02955</name>
</gene>
<dbReference type="NCBIfam" id="NF003998">
    <property type="entry name" value="PRK05474.1"/>
    <property type="match status" value="1"/>
</dbReference>
<evidence type="ECO:0000256" key="4">
    <source>
        <dbReference type="ARBA" id="ARBA00022629"/>
    </source>
</evidence>
<feature type="active site" evidence="9">
    <location>
        <position position="113"/>
    </location>
</feature>
<dbReference type="SUPFAM" id="SSF51658">
    <property type="entry name" value="Xylose isomerase-like"/>
    <property type="match status" value="1"/>
</dbReference>
<evidence type="ECO:0000256" key="10">
    <source>
        <dbReference type="RuleBase" id="RU000609"/>
    </source>
</evidence>
<comment type="catalytic activity">
    <reaction evidence="8 9 10">
        <text>alpha-D-xylose = alpha-D-xylulofuranose</text>
        <dbReference type="Rhea" id="RHEA:22816"/>
        <dbReference type="ChEBI" id="CHEBI:28518"/>
        <dbReference type="ChEBI" id="CHEBI:188998"/>
        <dbReference type="EC" id="5.3.1.5"/>
    </reaction>
</comment>
<dbReference type="Proteomes" id="UP000283523">
    <property type="component" value="Unassembled WGS sequence"/>
</dbReference>
<evidence type="ECO:0000256" key="6">
    <source>
        <dbReference type="ARBA" id="ARBA00023235"/>
    </source>
</evidence>
<comment type="cofactor">
    <cofactor evidence="9">
        <name>Mg(2+)</name>
        <dbReference type="ChEBI" id="CHEBI:18420"/>
    </cofactor>
    <text evidence="9">Binds 2 magnesium ions per subunit.</text>
</comment>
<evidence type="ECO:0000313" key="13">
    <source>
        <dbReference type="Proteomes" id="UP000283523"/>
    </source>
</evidence>
<dbReference type="AlphaFoldDB" id="A0A418MIP8"/>
<feature type="binding site" evidence="9">
    <location>
        <position position="244"/>
    </location>
    <ligand>
        <name>Mg(2+)</name>
        <dbReference type="ChEBI" id="CHEBI:18420"/>
        <label>1</label>
    </ligand>
</feature>
<evidence type="ECO:0000256" key="3">
    <source>
        <dbReference type="ARBA" id="ARBA00011958"/>
    </source>
</evidence>
<proteinExistence type="inferred from homology"/>
<dbReference type="FunFam" id="3.20.20.150:FF:000002">
    <property type="entry name" value="Xylose isomerase"/>
    <property type="match status" value="1"/>
</dbReference>
<accession>A0A418MIP8</accession>
<dbReference type="GO" id="GO:0005737">
    <property type="term" value="C:cytoplasm"/>
    <property type="evidence" value="ECO:0007669"/>
    <property type="project" value="UniProtKB-SubCell"/>
</dbReference>
<evidence type="ECO:0000256" key="11">
    <source>
        <dbReference type="RuleBase" id="RU000610"/>
    </source>
</evidence>
<dbReference type="EC" id="5.3.1.5" evidence="3 9"/>
<keyword evidence="9" id="KW-0460">Magnesium</keyword>
<evidence type="ECO:0000256" key="9">
    <source>
        <dbReference type="HAMAP-Rule" id="MF_00455"/>
    </source>
</evidence>
<dbReference type="HAMAP" id="MF_00455">
    <property type="entry name" value="Xylose_isom_A"/>
    <property type="match status" value="1"/>
</dbReference>
<dbReference type="PANTHER" id="PTHR48408:SF1">
    <property type="entry name" value="XYLOSE ISOMERASE"/>
    <property type="match status" value="1"/>
</dbReference>
<comment type="subcellular location">
    <subcellularLocation>
        <location evidence="9 11">Cytoplasm</location>
    </subcellularLocation>
</comment>
<dbReference type="EMBL" id="QXED01000001">
    <property type="protein sequence ID" value="RIV27287.1"/>
    <property type="molecule type" value="Genomic_DNA"/>
</dbReference>
<dbReference type="GO" id="GO:0009045">
    <property type="term" value="F:xylose isomerase activity"/>
    <property type="evidence" value="ECO:0007669"/>
    <property type="project" value="UniProtKB-UniRule"/>
</dbReference>
<name>A0A418MIP8_9BACT</name>
<evidence type="ECO:0000256" key="8">
    <source>
        <dbReference type="ARBA" id="ARBA00033659"/>
    </source>
</evidence>
<feature type="binding site" evidence="9">
    <location>
        <position position="280"/>
    </location>
    <ligand>
        <name>Mg(2+)</name>
        <dbReference type="ChEBI" id="CHEBI:18420"/>
        <label>2</label>
    </ligand>
</feature>
<comment type="caution">
    <text evidence="12">The sequence shown here is derived from an EMBL/GenBank/DDBJ whole genome shotgun (WGS) entry which is preliminary data.</text>
</comment>
<feature type="binding site" evidence="9">
    <location>
        <position position="351"/>
    </location>
    <ligand>
        <name>Mg(2+)</name>
        <dbReference type="ChEBI" id="CHEBI:18420"/>
        <label>1</label>
    </ligand>
</feature>
<keyword evidence="9" id="KW-0963">Cytoplasm</keyword>
<keyword evidence="6 9" id="KW-0413">Isomerase</keyword>
<dbReference type="InterPro" id="IPR013452">
    <property type="entry name" value="Xylose_isom_bac"/>
</dbReference>
<keyword evidence="5 9" id="KW-0479">Metal-binding</keyword>
<feature type="binding site" evidence="9">
    <location>
        <position position="308"/>
    </location>
    <ligand>
        <name>Mg(2+)</name>
        <dbReference type="ChEBI" id="CHEBI:18420"/>
        <label>1</label>
    </ligand>
</feature>
<feature type="binding site" evidence="9">
    <location>
        <position position="321"/>
    </location>
    <ligand>
        <name>Mg(2+)</name>
        <dbReference type="ChEBI" id="CHEBI:18420"/>
        <label>2</label>
    </ligand>
</feature>
<dbReference type="OrthoDB" id="9763981at2"/>